<keyword evidence="3" id="KW-1185">Reference proteome</keyword>
<organism evidence="2 3">
    <name type="scientific">Tamlana crocina</name>
    <dbReference type="NCBI Taxonomy" id="393006"/>
    <lineage>
        <taxon>Bacteria</taxon>
        <taxon>Pseudomonadati</taxon>
        <taxon>Bacteroidota</taxon>
        <taxon>Flavobacteriia</taxon>
        <taxon>Flavobacteriales</taxon>
        <taxon>Flavobacteriaceae</taxon>
        <taxon>Tamlana</taxon>
    </lineage>
</organism>
<feature type="chain" id="PRO_5046718017" evidence="1">
    <location>
        <begin position="20"/>
        <end position="74"/>
    </location>
</feature>
<evidence type="ECO:0000313" key="3">
    <source>
        <dbReference type="Proteomes" id="UP000760545"/>
    </source>
</evidence>
<sequence>MKKLLLFLLFAGLYHTVSAQTLTPEKLWELKRVSAVGLSNDGGEVIFTTRSYDLDSNSGTSKTFVIPVKGGEAK</sequence>
<protein>
    <submittedName>
        <fullName evidence="2">S9 family peptidase</fullName>
    </submittedName>
</protein>
<comment type="caution">
    <text evidence="2">The sequence shown here is derived from an EMBL/GenBank/DDBJ whole genome shotgun (WGS) entry which is preliminary data.</text>
</comment>
<evidence type="ECO:0000313" key="2">
    <source>
        <dbReference type="EMBL" id="NJX17043.1"/>
    </source>
</evidence>
<evidence type="ECO:0000256" key="1">
    <source>
        <dbReference type="SAM" id="SignalP"/>
    </source>
</evidence>
<name>A0ABX1DJ68_9FLAO</name>
<feature type="signal peptide" evidence="1">
    <location>
        <begin position="1"/>
        <end position="19"/>
    </location>
</feature>
<feature type="non-terminal residue" evidence="2">
    <location>
        <position position="74"/>
    </location>
</feature>
<reference evidence="2 3" key="1">
    <citation type="submission" date="2020-03" db="EMBL/GenBank/DDBJ databases">
        <title>Tamlana sp. nov, isolated from XXX.</title>
        <authorList>
            <person name="Cao W.R."/>
        </authorList>
    </citation>
    <scope>NUCLEOTIDE SEQUENCE [LARGE SCALE GENOMIC DNA]</scope>
    <source>
        <strain evidence="2 3">HST1-43</strain>
    </source>
</reference>
<proteinExistence type="predicted"/>
<keyword evidence="1" id="KW-0732">Signal</keyword>
<dbReference type="Proteomes" id="UP000760545">
    <property type="component" value="Unassembled WGS sequence"/>
</dbReference>
<accession>A0ABX1DJ68</accession>
<dbReference type="EMBL" id="JAAVJS010000203">
    <property type="protein sequence ID" value="NJX17043.1"/>
    <property type="molecule type" value="Genomic_DNA"/>
</dbReference>
<gene>
    <name evidence="2" type="ORF">HC176_16330</name>
</gene>